<feature type="compositionally biased region" description="Acidic residues" evidence="1">
    <location>
        <begin position="377"/>
        <end position="388"/>
    </location>
</feature>
<feature type="compositionally biased region" description="Low complexity" evidence="1">
    <location>
        <begin position="296"/>
        <end position="308"/>
    </location>
</feature>
<feature type="compositionally biased region" description="Low complexity" evidence="1">
    <location>
        <begin position="24"/>
        <end position="44"/>
    </location>
</feature>
<feature type="compositionally biased region" description="Basic residues" evidence="1">
    <location>
        <begin position="1"/>
        <end position="14"/>
    </location>
</feature>
<dbReference type="OrthoDB" id="6105938at2759"/>
<accession>A0A9P6Q9C8</accession>
<comment type="caution">
    <text evidence="2">The sequence shown here is derived from an EMBL/GenBank/DDBJ whole genome shotgun (WGS) entry which is preliminary data.</text>
</comment>
<dbReference type="AlphaFoldDB" id="A0A9P6Q9C8"/>
<feature type="compositionally biased region" description="Low complexity" evidence="1">
    <location>
        <begin position="105"/>
        <end position="120"/>
    </location>
</feature>
<evidence type="ECO:0000313" key="2">
    <source>
        <dbReference type="EMBL" id="KAG0263363.1"/>
    </source>
</evidence>
<evidence type="ECO:0000313" key="3">
    <source>
        <dbReference type="Proteomes" id="UP000726737"/>
    </source>
</evidence>
<gene>
    <name evidence="2" type="ORF">BG011_008884</name>
</gene>
<sequence length="409" mass="44786">MAKSKSAKKKSKARKSNDHPVTASSSSQPSVPQSSTSQLPSISSHNVSLDDMAMELLAAKETETEVKELRKEVARLKKEIEFKDAIIARLQAQSGTRTHTGEQETVSTSTPTPSFSSSTSKPAATDTVDHIQSKLAKMETLLHPNDASLPEPERKAVQEKLQKDEKSVKRIQSKGDLWEGIFKPLDLRISSTIMDVDDDVRRCPACGWEVINGVCEGCRTPYSDVEDSDETQENTDAESEPDVYDSNDSFINDDEDEDENDNNSNNNDSDSESDNGSQVSGQDTAKEIDGLEHSTLEASSGSESSESSDTAEEAVTEDGDSDDQEVKKPRRRISRRAIVVSDDEEDDKDKGHDSNVSASTATKAVYSKSSNKRSEESSDSDSSEDDDFVSAPKRRAKKPRSGNMEALFE</sequence>
<feature type="region of interest" description="Disordered" evidence="1">
    <location>
        <begin position="91"/>
        <end position="170"/>
    </location>
</feature>
<evidence type="ECO:0000256" key="1">
    <source>
        <dbReference type="SAM" id="MobiDB-lite"/>
    </source>
</evidence>
<proteinExistence type="predicted"/>
<dbReference type="Proteomes" id="UP000726737">
    <property type="component" value="Unassembled WGS sequence"/>
</dbReference>
<protein>
    <submittedName>
        <fullName evidence="2">Uncharacterized protein</fullName>
    </submittedName>
</protein>
<dbReference type="EMBL" id="JAAAJA010000076">
    <property type="protein sequence ID" value="KAG0263363.1"/>
    <property type="molecule type" value="Genomic_DNA"/>
</dbReference>
<feature type="region of interest" description="Disordered" evidence="1">
    <location>
        <begin position="217"/>
        <end position="409"/>
    </location>
</feature>
<feature type="compositionally biased region" description="Basic and acidic residues" evidence="1">
    <location>
        <begin position="151"/>
        <end position="168"/>
    </location>
</feature>
<feature type="compositionally biased region" description="Acidic residues" evidence="1">
    <location>
        <begin position="309"/>
        <end position="323"/>
    </location>
</feature>
<name>A0A9P6Q9C8_9FUNG</name>
<feature type="region of interest" description="Disordered" evidence="1">
    <location>
        <begin position="1"/>
        <end position="47"/>
    </location>
</feature>
<feature type="compositionally biased region" description="Basic and acidic residues" evidence="1">
    <location>
        <begin position="284"/>
        <end position="295"/>
    </location>
</feature>
<keyword evidence="3" id="KW-1185">Reference proteome</keyword>
<feature type="compositionally biased region" description="Acidic residues" evidence="1">
    <location>
        <begin position="224"/>
        <end position="261"/>
    </location>
</feature>
<organism evidence="2 3">
    <name type="scientific">Mortierella polycephala</name>
    <dbReference type="NCBI Taxonomy" id="41804"/>
    <lineage>
        <taxon>Eukaryota</taxon>
        <taxon>Fungi</taxon>
        <taxon>Fungi incertae sedis</taxon>
        <taxon>Mucoromycota</taxon>
        <taxon>Mortierellomycotina</taxon>
        <taxon>Mortierellomycetes</taxon>
        <taxon>Mortierellales</taxon>
        <taxon>Mortierellaceae</taxon>
        <taxon>Mortierella</taxon>
    </lineage>
</organism>
<reference evidence="2" key="1">
    <citation type="journal article" date="2020" name="Fungal Divers.">
        <title>Resolving the Mortierellaceae phylogeny through synthesis of multi-gene phylogenetics and phylogenomics.</title>
        <authorList>
            <person name="Vandepol N."/>
            <person name="Liber J."/>
            <person name="Desiro A."/>
            <person name="Na H."/>
            <person name="Kennedy M."/>
            <person name="Barry K."/>
            <person name="Grigoriev I.V."/>
            <person name="Miller A.N."/>
            <person name="O'Donnell K."/>
            <person name="Stajich J.E."/>
            <person name="Bonito G."/>
        </authorList>
    </citation>
    <scope>NUCLEOTIDE SEQUENCE</scope>
    <source>
        <strain evidence="2">KOD948</strain>
    </source>
</reference>